<gene>
    <name evidence="1" type="ORF">GBAR_LOCUS1503</name>
</gene>
<comment type="caution">
    <text evidence="1">The sequence shown here is derived from an EMBL/GenBank/DDBJ whole genome shotgun (WGS) entry which is preliminary data.</text>
</comment>
<organism evidence="1 2">
    <name type="scientific">Geodia barretti</name>
    <name type="common">Barrett's horny sponge</name>
    <dbReference type="NCBI Taxonomy" id="519541"/>
    <lineage>
        <taxon>Eukaryota</taxon>
        <taxon>Metazoa</taxon>
        <taxon>Porifera</taxon>
        <taxon>Demospongiae</taxon>
        <taxon>Heteroscleromorpha</taxon>
        <taxon>Tetractinellida</taxon>
        <taxon>Astrophorina</taxon>
        <taxon>Geodiidae</taxon>
        <taxon>Geodia</taxon>
    </lineage>
</organism>
<evidence type="ECO:0000313" key="2">
    <source>
        <dbReference type="Proteomes" id="UP001174909"/>
    </source>
</evidence>
<dbReference type="EMBL" id="CASHTH010000219">
    <property type="protein sequence ID" value="CAI7994576.1"/>
    <property type="molecule type" value="Genomic_DNA"/>
</dbReference>
<feature type="non-terminal residue" evidence="1">
    <location>
        <position position="45"/>
    </location>
</feature>
<reference evidence="1" key="1">
    <citation type="submission" date="2023-03" db="EMBL/GenBank/DDBJ databases">
        <authorList>
            <person name="Steffen K."/>
            <person name="Cardenas P."/>
        </authorList>
    </citation>
    <scope>NUCLEOTIDE SEQUENCE</scope>
</reference>
<protein>
    <submittedName>
        <fullName evidence="1">Uncharacterized protein</fullName>
    </submittedName>
</protein>
<dbReference type="AlphaFoldDB" id="A0AA35QWB2"/>
<name>A0AA35QWB2_GEOBA</name>
<dbReference type="Proteomes" id="UP001174909">
    <property type="component" value="Unassembled WGS sequence"/>
</dbReference>
<proteinExistence type="predicted"/>
<sequence length="45" mass="5194">MLGVDSRDRINEVQQQCSSISGLNDLHITQRRSLHIHIHNAEHPH</sequence>
<accession>A0AA35QWB2</accession>
<keyword evidence="2" id="KW-1185">Reference proteome</keyword>
<evidence type="ECO:0000313" key="1">
    <source>
        <dbReference type="EMBL" id="CAI7994576.1"/>
    </source>
</evidence>